<organism evidence="2 3">
    <name type="scientific">Phocicoccus pinnipedialis</name>
    <dbReference type="NCBI Taxonomy" id="110845"/>
    <lineage>
        <taxon>Bacteria</taxon>
        <taxon>Bacillati</taxon>
        <taxon>Bacillota</taxon>
        <taxon>Bacilli</taxon>
        <taxon>Bacillales</taxon>
        <taxon>Salinicoccaceae</taxon>
        <taxon>Phocicoccus</taxon>
    </lineage>
</organism>
<feature type="transmembrane region" description="Helical" evidence="1">
    <location>
        <begin position="12"/>
        <end position="34"/>
    </location>
</feature>
<feature type="transmembrane region" description="Helical" evidence="1">
    <location>
        <begin position="145"/>
        <end position="168"/>
    </location>
</feature>
<comment type="caution">
    <text evidence="2">The sequence shown here is derived from an EMBL/GenBank/DDBJ whole genome shotgun (WGS) entry which is preliminary data.</text>
</comment>
<evidence type="ECO:0000313" key="2">
    <source>
        <dbReference type="EMBL" id="CAD2075191.1"/>
    </source>
</evidence>
<sequence length="283" mass="31387">MGNHFSKIGKVVALIIIAILIVLTIAFTVSDASLEIDPELMPIVVAPMALVGLVITTVHAATMLGWKPALRMIVVGMIIAYGIEEIGVHTGLVYGRYYFTPLMGPKLDVIPIAIVFFWVSLTYIAWVVTNLLIDGSPTPKRHTHSLIIFRATVGALVVTTFDLIADPFAVANGLWVWLDGGAYFGVPIHNYFGWFIVAFVSYIVHGYQLRRENIPAFEFASVGMRRLSIAPLLMYGLSGLAFMFLNFEGQLGLISFYLFGIPFLVASWKWGIWYKHTQKAVQS</sequence>
<accession>A0A6V7RCG4</accession>
<dbReference type="RefSeq" id="WP_186077358.1">
    <property type="nucleotide sequence ID" value="NZ_CAJEWB010000010.1"/>
</dbReference>
<name>A0A6V7RCG4_9BACL</name>
<dbReference type="Pfam" id="PF04240">
    <property type="entry name" value="Caroten_synth"/>
    <property type="match status" value="1"/>
</dbReference>
<feature type="transmembrane region" description="Helical" evidence="1">
    <location>
        <begin position="73"/>
        <end position="97"/>
    </location>
</feature>
<keyword evidence="1" id="KW-0472">Membrane</keyword>
<feature type="transmembrane region" description="Helical" evidence="1">
    <location>
        <begin position="109"/>
        <end position="133"/>
    </location>
</feature>
<reference evidence="2 3" key="1">
    <citation type="submission" date="2020-07" db="EMBL/GenBank/DDBJ databases">
        <authorList>
            <person name="Criscuolo A."/>
        </authorList>
    </citation>
    <scope>NUCLEOTIDE SEQUENCE [LARGE SCALE GENOMIC DNA]</scope>
    <source>
        <strain evidence="2">CIP107946</strain>
    </source>
</reference>
<keyword evidence="1" id="KW-1133">Transmembrane helix</keyword>
<feature type="transmembrane region" description="Helical" evidence="1">
    <location>
        <begin position="188"/>
        <end position="207"/>
    </location>
</feature>
<dbReference type="AlphaFoldDB" id="A0A6V7RCG4"/>
<feature type="transmembrane region" description="Helical" evidence="1">
    <location>
        <begin position="251"/>
        <end position="270"/>
    </location>
</feature>
<dbReference type="EMBL" id="CAJEWB010000010">
    <property type="protein sequence ID" value="CAD2075191.1"/>
    <property type="molecule type" value="Genomic_DNA"/>
</dbReference>
<evidence type="ECO:0000313" key="3">
    <source>
        <dbReference type="Proteomes" id="UP000588186"/>
    </source>
</evidence>
<keyword evidence="3" id="KW-1185">Reference proteome</keyword>
<dbReference type="Proteomes" id="UP000588186">
    <property type="component" value="Unassembled WGS sequence"/>
</dbReference>
<dbReference type="InterPro" id="IPR007354">
    <property type="entry name" value="CruF-like"/>
</dbReference>
<keyword evidence="1" id="KW-0812">Transmembrane</keyword>
<evidence type="ECO:0008006" key="4">
    <source>
        <dbReference type="Google" id="ProtNLM"/>
    </source>
</evidence>
<dbReference type="PANTHER" id="PTHR39419:SF1">
    <property type="entry name" value="SLL0814 PROTEIN"/>
    <property type="match status" value="1"/>
</dbReference>
<evidence type="ECO:0000256" key="1">
    <source>
        <dbReference type="SAM" id="Phobius"/>
    </source>
</evidence>
<proteinExistence type="predicted"/>
<feature type="transmembrane region" description="Helical" evidence="1">
    <location>
        <begin position="40"/>
        <end position="61"/>
    </location>
</feature>
<protein>
    <recommendedName>
        <fullName evidence="4">Carotenoid biosynthesis protein</fullName>
    </recommendedName>
</protein>
<gene>
    <name evidence="2" type="ORF">JEOPIN946_00953</name>
</gene>
<dbReference type="PANTHER" id="PTHR39419">
    <property type="entry name" value="SLL0814 PROTEIN"/>
    <property type="match status" value="1"/>
</dbReference>
<feature type="transmembrane region" description="Helical" evidence="1">
    <location>
        <begin position="227"/>
        <end position="245"/>
    </location>
</feature>